<organism evidence="1">
    <name type="scientific">Cucumis melo</name>
    <name type="common">Muskmelon</name>
    <dbReference type="NCBI Taxonomy" id="3656"/>
    <lineage>
        <taxon>Eukaryota</taxon>
        <taxon>Viridiplantae</taxon>
        <taxon>Streptophyta</taxon>
        <taxon>Embryophyta</taxon>
        <taxon>Tracheophyta</taxon>
        <taxon>Spermatophyta</taxon>
        <taxon>Magnoliopsida</taxon>
        <taxon>eudicotyledons</taxon>
        <taxon>Gunneridae</taxon>
        <taxon>Pentapetalae</taxon>
        <taxon>rosids</taxon>
        <taxon>fabids</taxon>
        <taxon>Cucurbitales</taxon>
        <taxon>Cucurbitaceae</taxon>
        <taxon>Benincaseae</taxon>
        <taxon>Cucumis</taxon>
    </lineage>
</organism>
<dbReference type="AlphaFoldDB" id="A0A9I9DCF4"/>
<reference evidence="1" key="1">
    <citation type="submission" date="2023-03" db="UniProtKB">
        <authorList>
            <consortium name="EnsemblPlants"/>
        </authorList>
    </citation>
    <scope>IDENTIFICATION</scope>
</reference>
<dbReference type="EnsemblPlants" id="MELO3C016646.2.1">
    <property type="protein sequence ID" value="MELO3C016646.2.1"/>
    <property type="gene ID" value="MELO3C016646.2"/>
</dbReference>
<dbReference type="Gramene" id="MELO3C016646.2.1">
    <property type="protein sequence ID" value="MELO3C016646.2.1"/>
    <property type="gene ID" value="MELO3C016646.2"/>
</dbReference>
<protein>
    <submittedName>
        <fullName evidence="1">Uncharacterized protein</fullName>
    </submittedName>
</protein>
<name>A0A9I9DCF4_CUCME</name>
<evidence type="ECO:0000313" key="1">
    <source>
        <dbReference type="EnsemblPlants" id="MELO3C016646.2.1"/>
    </source>
</evidence>
<proteinExistence type="predicted"/>
<sequence>MNDARRWSSSKLLSSKRNAVEAAIVEACRRRSSSRGSVRPSKKI</sequence>
<accession>A0A9I9DCF4</accession>